<evidence type="ECO:0000313" key="4">
    <source>
        <dbReference type="Proteomes" id="UP000199320"/>
    </source>
</evidence>
<protein>
    <submittedName>
        <fullName evidence="3">FAD-NAD(P)-binding</fullName>
    </submittedName>
</protein>
<reference evidence="4 5" key="2">
    <citation type="submission" date="2016-10" db="EMBL/GenBank/DDBJ databases">
        <authorList>
            <person name="Varghese N."/>
            <person name="Submissions S."/>
        </authorList>
    </citation>
    <scope>NUCLEOTIDE SEQUENCE [LARGE SCALE GENOMIC DNA]</scope>
    <source>
        <strain evidence="2 5">CDM_1</strain>
        <strain evidence="4">CDM_6</strain>
    </source>
</reference>
<dbReference type="RefSeq" id="WP_092934748.1">
    <property type="nucleotide sequence ID" value="NZ_FMZP01000022.1"/>
</dbReference>
<proteinExistence type="predicted"/>
<dbReference type="EMBL" id="FMZP01000022">
    <property type="protein sequence ID" value="SDD41598.1"/>
    <property type="molecule type" value="Genomic_DNA"/>
</dbReference>
<dbReference type="STRING" id="392421.SAMN04488694_12321"/>
<dbReference type="PANTHER" id="PTHR38663:SF1">
    <property type="entry name" value="L-ORNITHINE N(5)-MONOOXYGENASE"/>
    <property type="match status" value="1"/>
</dbReference>
<sequence>MYEYVIIGGGVHGTCLANYLLDSGGYTHDDLRIIDPQEELLASFATKARQCGMQTLRSSFVHHIDTEPFSLETFATGHDREDELVATNDYPNRPTLDLFLDHARYVIDRHSLADCHVQGTVSAITDPGSRDSLRVETDDGAFDTRRVVLALGLGPQPTHPEWTATVPDTAPLAHVWDDGFDPMAATGVDGTTIIVGGGITAAQLACRLAEQTHVTLLSRHDLQTALPEADPYWINWGHIETHLHTLPAGSQARHDRIRNARNDATIPPYVMDQLTDARDRGSLTIRLGEIACAHATDDGLLVRFADGASTANAQVLLATGLEPAPNHPLVSQTAETLGLERGANGFPVLNDRTLAWRRTDGTDSRVSVAGKLAETTVGPLARNIVGARRVAERLLARCPDSRGQRRTAVEPAHPT</sequence>
<evidence type="ECO:0000313" key="5">
    <source>
        <dbReference type="Proteomes" id="UP000324021"/>
    </source>
</evidence>
<dbReference type="InterPro" id="IPR036188">
    <property type="entry name" value="FAD/NAD-bd_sf"/>
</dbReference>
<dbReference type="OrthoDB" id="201607at2157"/>
<dbReference type="Pfam" id="PF13454">
    <property type="entry name" value="NAD_binding_9"/>
    <property type="match status" value="1"/>
</dbReference>
<dbReference type="Gene3D" id="3.50.50.60">
    <property type="entry name" value="FAD/NAD(P)-binding domain"/>
    <property type="match status" value="1"/>
</dbReference>
<evidence type="ECO:0000313" key="2">
    <source>
        <dbReference type="EMBL" id="SDD41598.1"/>
    </source>
</evidence>
<accession>A0A1I0INE6</accession>
<feature type="domain" description="FAD-dependent urate hydroxylase HpyO/Asp monooxygenase CreE-like FAD/NAD(P)-binding" evidence="1">
    <location>
        <begin position="5"/>
        <end position="152"/>
    </location>
</feature>
<keyword evidence="4" id="KW-1185">Reference proteome</keyword>
<dbReference type="Proteomes" id="UP000199320">
    <property type="component" value="Unassembled WGS sequence"/>
</dbReference>
<dbReference type="SUPFAM" id="SSF51905">
    <property type="entry name" value="FAD/NAD(P)-binding domain"/>
    <property type="match status" value="2"/>
</dbReference>
<reference evidence="3" key="1">
    <citation type="submission" date="2016-10" db="EMBL/GenBank/DDBJ databases">
        <authorList>
            <person name="de Groot N.N."/>
        </authorList>
    </citation>
    <scope>NUCLEOTIDE SEQUENCE [LARGE SCALE GENOMIC DNA]</scope>
    <source>
        <strain evidence="3">CDM_6</strain>
    </source>
</reference>
<dbReference type="InterPro" id="IPR038732">
    <property type="entry name" value="HpyO/CreE_NAD-binding"/>
</dbReference>
<evidence type="ECO:0000313" key="3">
    <source>
        <dbReference type="EMBL" id="SET98631.1"/>
    </source>
</evidence>
<dbReference type="EMBL" id="FOIC01000023">
    <property type="protein sequence ID" value="SET98631.1"/>
    <property type="molecule type" value="Genomic_DNA"/>
</dbReference>
<gene>
    <name evidence="3" type="ORF">SAMN04488694_12321</name>
    <name evidence="2" type="ORF">SAMN05192552_102219</name>
</gene>
<dbReference type="AlphaFoldDB" id="A0A1I0INE6"/>
<dbReference type="Proteomes" id="UP000324021">
    <property type="component" value="Unassembled WGS sequence"/>
</dbReference>
<name>A0A1I0INE6_9EURY</name>
<dbReference type="PANTHER" id="PTHR38663">
    <property type="match status" value="1"/>
</dbReference>
<evidence type="ECO:0000259" key="1">
    <source>
        <dbReference type="Pfam" id="PF13454"/>
    </source>
</evidence>
<organism evidence="3 4">
    <name type="scientific">Natrinema hispanicum</name>
    <dbReference type="NCBI Taxonomy" id="392421"/>
    <lineage>
        <taxon>Archaea</taxon>
        <taxon>Methanobacteriati</taxon>
        <taxon>Methanobacteriota</taxon>
        <taxon>Stenosarchaea group</taxon>
        <taxon>Halobacteria</taxon>
        <taxon>Halobacteriales</taxon>
        <taxon>Natrialbaceae</taxon>
        <taxon>Natrinema</taxon>
    </lineage>
</organism>